<accession>A0A4Y7XFI5</accession>
<dbReference type="NCBIfam" id="TIGR02532">
    <property type="entry name" value="IV_pilin_GFxxxE"/>
    <property type="match status" value="1"/>
</dbReference>
<evidence type="ECO:0000313" key="4">
    <source>
        <dbReference type="Proteomes" id="UP000297834"/>
    </source>
</evidence>
<protein>
    <submittedName>
        <fullName evidence="3">Type IV pilin protein</fullName>
    </submittedName>
</protein>
<dbReference type="AlphaFoldDB" id="A0A4Y7XFI5"/>
<name>A0A4Y7XFI5_9GAMM</name>
<dbReference type="GO" id="GO:0043683">
    <property type="term" value="P:type IV pilus assembly"/>
    <property type="evidence" value="ECO:0007669"/>
    <property type="project" value="InterPro"/>
</dbReference>
<comment type="caution">
    <text evidence="3">The sequence shown here is derived from an EMBL/GenBank/DDBJ whole genome shotgun (WGS) entry which is preliminary data.</text>
</comment>
<dbReference type="InterPro" id="IPR045584">
    <property type="entry name" value="Pilin-like"/>
</dbReference>
<keyword evidence="2" id="KW-0812">Transmembrane</keyword>
<proteinExistence type="predicted"/>
<dbReference type="GO" id="GO:0015628">
    <property type="term" value="P:protein secretion by the type II secretion system"/>
    <property type="evidence" value="ECO:0007669"/>
    <property type="project" value="InterPro"/>
</dbReference>
<dbReference type="InterPro" id="IPR012902">
    <property type="entry name" value="N_methyl_site"/>
</dbReference>
<dbReference type="GO" id="GO:0015627">
    <property type="term" value="C:type II protein secretion system complex"/>
    <property type="evidence" value="ECO:0007669"/>
    <property type="project" value="InterPro"/>
</dbReference>
<sequence length="157" mass="17171">MNRVAFGFTLIEVMIVVAIIGVISAIAYPSYKQHVIRGKRLDAQSEMLQIAQMMESYKLRKGTFANATVNDIYGSTETPKQGTALYGLAFTPSPTTANSWTLVATPKNGQTNDGALILTDTGAQCWYKGADVPRLTTTTNPDGSPRLPDTCYKWTDR</sequence>
<dbReference type="OrthoDB" id="5296638at2"/>
<organism evidence="3 4">
    <name type="scientific">Alkanindiges illinoisensis</name>
    <dbReference type="NCBI Taxonomy" id="197183"/>
    <lineage>
        <taxon>Bacteria</taxon>
        <taxon>Pseudomonadati</taxon>
        <taxon>Pseudomonadota</taxon>
        <taxon>Gammaproteobacteria</taxon>
        <taxon>Moraxellales</taxon>
        <taxon>Moraxellaceae</taxon>
        <taxon>Alkanindiges</taxon>
    </lineage>
</organism>
<evidence type="ECO:0000256" key="2">
    <source>
        <dbReference type="SAM" id="Phobius"/>
    </source>
</evidence>
<dbReference type="PANTHER" id="PTHR30093:SF47">
    <property type="entry name" value="TYPE IV PILUS NON-CORE MINOR PILIN PILE"/>
    <property type="match status" value="1"/>
</dbReference>
<keyword evidence="2" id="KW-1133">Transmembrane helix</keyword>
<dbReference type="Pfam" id="PF16732">
    <property type="entry name" value="ComP_DUS"/>
    <property type="match status" value="1"/>
</dbReference>
<keyword evidence="4" id="KW-1185">Reference proteome</keyword>
<keyword evidence="1" id="KW-0488">Methylation</keyword>
<dbReference type="InterPro" id="IPR031982">
    <property type="entry name" value="PilE-like"/>
</dbReference>
<dbReference type="InterPro" id="IPR000983">
    <property type="entry name" value="Bac_GSPG_pilin"/>
</dbReference>
<dbReference type="Pfam" id="PF07963">
    <property type="entry name" value="N_methyl"/>
    <property type="match status" value="1"/>
</dbReference>
<dbReference type="SUPFAM" id="SSF54523">
    <property type="entry name" value="Pili subunits"/>
    <property type="match status" value="1"/>
</dbReference>
<dbReference type="Gene3D" id="3.30.700.10">
    <property type="entry name" value="Glycoprotein, Type 4 Pilin"/>
    <property type="match status" value="1"/>
</dbReference>
<feature type="transmembrane region" description="Helical" evidence="2">
    <location>
        <begin position="6"/>
        <end position="31"/>
    </location>
</feature>
<keyword evidence="2" id="KW-0472">Membrane</keyword>
<dbReference type="EMBL" id="SNTY01000014">
    <property type="protein sequence ID" value="TEU29426.1"/>
    <property type="molecule type" value="Genomic_DNA"/>
</dbReference>
<dbReference type="PRINTS" id="PR00813">
    <property type="entry name" value="BCTERIALGSPG"/>
</dbReference>
<dbReference type="Proteomes" id="UP000297834">
    <property type="component" value="Unassembled WGS sequence"/>
</dbReference>
<reference evidence="3 4" key="1">
    <citation type="submission" date="2019-03" db="EMBL/GenBank/DDBJ databases">
        <title>Alkanindiges illinoisensis: a potential pathogenic isolated from ascites of a gastric cancer patient with abdominal metastasis.</title>
        <authorList>
            <person name="Hu X."/>
            <person name="Yang B."/>
            <person name="Yan X."/>
            <person name="Lin L."/>
            <person name="Zhao H."/>
            <person name="Zhou F."/>
            <person name="Su B."/>
            <person name="Chen J."/>
            <person name="Rui Y."/>
            <person name="Wang Q."/>
            <person name="Zheng L."/>
        </authorList>
    </citation>
    <scope>NUCLEOTIDE SEQUENCE [LARGE SCALE GENOMIC DNA]</scope>
    <source>
        <strain evidence="3 4">NFYY 23406</strain>
    </source>
</reference>
<evidence type="ECO:0000313" key="3">
    <source>
        <dbReference type="EMBL" id="TEU29426.1"/>
    </source>
</evidence>
<gene>
    <name evidence="3" type="ORF">E2B99_04170</name>
</gene>
<dbReference type="PANTHER" id="PTHR30093">
    <property type="entry name" value="GENERAL SECRETION PATHWAY PROTEIN G"/>
    <property type="match status" value="1"/>
</dbReference>
<evidence type="ECO:0000256" key="1">
    <source>
        <dbReference type="ARBA" id="ARBA00022481"/>
    </source>
</evidence>